<reference evidence="1 2" key="1">
    <citation type="journal article" date="2021" name="Hortic Res">
        <title>The domestication of Cucurbita argyrosperma as revealed by the genome of its wild relative.</title>
        <authorList>
            <person name="Barrera-Redondo J."/>
            <person name="Sanchez-de la Vega G."/>
            <person name="Aguirre-Liguori J.A."/>
            <person name="Castellanos-Morales G."/>
            <person name="Gutierrez-Guerrero Y.T."/>
            <person name="Aguirre-Dugua X."/>
            <person name="Aguirre-Planter E."/>
            <person name="Tenaillon M.I."/>
            <person name="Lira-Saade R."/>
            <person name="Eguiarte L.E."/>
        </authorList>
    </citation>
    <scope>NUCLEOTIDE SEQUENCE [LARGE SCALE GENOMIC DNA]</scope>
    <source>
        <strain evidence="1">JBR-2021</strain>
    </source>
</reference>
<name>A0AAV6N504_9ROSI</name>
<dbReference type="EMBL" id="JAGKQH010000009">
    <property type="protein sequence ID" value="KAG6592238.1"/>
    <property type="molecule type" value="Genomic_DNA"/>
</dbReference>
<accession>A0AAV6N504</accession>
<organism evidence="1 2">
    <name type="scientific">Cucurbita argyrosperma subsp. sororia</name>
    <dbReference type="NCBI Taxonomy" id="37648"/>
    <lineage>
        <taxon>Eukaryota</taxon>
        <taxon>Viridiplantae</taxon>
        <taxon>Streptophyta</taxon>
        <taxon>Embryophyta</taxon>
        <taxon>Tracheophyta</taxon>
        <taxon>Spermatophyta</taxon>
        <taxon>Magnoliopsida</taxon>
        <taxon>eudicotyledons</taxon>
        <taxon>Gunneridae</taxon>
        <taxon>Pentapetalae</taxon>
        <taxon>rosids</taxon>
        <taxon>fabids</taxon>
        <taxon>Cucurbitales</taxon>
        <taxon>Cucurbitaceae</taxon>
        <taxon>Cucurbiteae</taxon>
        <taxon>Cucurbita</taxon>
    </lineage>
</organism>
<protein>
    <submittedName>
        <fullName evidence="1">Uncharacterized protein</fullName>
    </submittedName>
</protein>
<evidence type="ECO:0000313" key="2">
    <source>
        <dbReference type="Proteomes" id="UP000685013"/>
    </source>
</evidence>
<proteinExistence type="predicted"/>
<keyword evidence="2" id="KW-1185">Reference proteome</keyword>
<comment type="caution">
    <text evidence="1">The sequence shown here is derived from an EMBL/GenBank/DDBJ whole genome shotgun (WGS) entry which is preliminary data.</text>
</comment>
<sequence length="76" mass="8156">MPSRSRTTVDIGGRRRQSSLAAPFLEGAIAAARLGCLRLVLAPEENGGTEWPDRSPRQMVVPSRSAPELIRVGVGM</sequence>
<gene>
    <name evidence="1" type="ORF">SDJN03_14584</name>
</gene>
<feature type="non-terminal residue" evidence="1">
    <location>
        <position position="1"/>
    </location>
</feature>
<evidence type="ECO:0000313" key="1">
    <source>
        <dbReference type="EMBL" id="KAG6592238.1"/>
    </source>
</evidence>
<dbReference type="Proteomes" id="UP000685013">
    <property type="component" value="Chromosome 9"/>
</dbReference>
<dbReference type="AlphaFoldDB" id="A0AAV6N504"/>